<dbReference type="Proteomes" id="UP000249829">
    <property type="component" value="Unassembled WGS sequence"/>
</dbReference>
<name>A0A2V5I5C7_ASPV1</name>
<evidence type="ECO:0000313" key="2">
    <source>
        <dbReference type="EMBL" id="PYI19317.1"/>
    </source>
</evidence>
<proteinExistence type="predicted"/>
<feature type="region of interest" description="Disordered" evidence="1">
    <location>
        <begin position="1"/>
        <end position="35"/>
    </location>
</feature>
<sequence>MVLVSYPVDDGYDDPEGSSSQGAGNSSFKTPSLKAEPQSSEIYGYMLEMTPSREHNGFWLKTARWRSSTSPVSHGFVFQIMTQYEESGLEIKGAEASVDTNPIHHHGRSQEGLPHELLAMIVRNTADWVGLESLILTSPPVTALFEPGESPDAPADSDAISLVKEVLQANPVMNSGLECYFYMCAALRRRSVNDSSLADFLAREFPLSFGGRRRSDGLKPPGNHVLEQSM</sequence>
<evidence type="ECO:0000256" key="1">
    <source>
        <dbReference type="SAM" id="MobiDB-lite"/>
    </source>
</evidence>
<feature type="compositionally biased region" description="Polar residues" evidence="1">
    <location>
        <begin position="17"/>
        <end position="30"/>
    </location>
</feature>
<organism evidence="2 3">
    <name type="scientific">Aspergillus violaceofuscus (strain CBS 115571)</name>
    <dbReference type="NCBI Taxonomy" id="1450538"/>
    <lineage>
        <taxon>Eukaryota</taxon>
        <taxon>Fungi</taxon>
        <taxon>Dikarya</taxon>
        <taxon>Ascomycota</taxon>
        <taxon>Pezizomycotina</taxon>
        <taxon>Eurotiomycetes</taxon>
        <taxon>Eurotiomycetidae</taxon>
        <taxon>Eurotiales</taxon>
        <taxon>Aspergillaceae</taxon>
        <taxon>Aspergillus</taxon>
    </lineage>
</organism>
<dbReference type="EMBL" id="KZ825135">
    <property type="protein sequence ID" value="PYI19317.1"/>
    <property type="molecule type" value="Genomic_DNA"/>
</dbReference>
<reference evidence="2 3" key="1">
    <citation type="submission" date="2018-02" db="EMBL/GenBank/DDBJ databases">
        <title>The genomes of Aspergillus section Nigri reveals drivers in fungal speciation.</title>
        <authorList>
            <consortium name="DOE Joint Genome Institute"/>
            <person name="Vesth T.C."/>
            <person name="Nybo J."/>
            <person name="Theobald S."/>
            <person name="Brandl J."/>
            <person name="Frisvad J.C."/>
            <person name="Nielsen K.F."/>
            <person name="Lyhne E.K."/>
            <person name="Kogle M.E."/>
            <person name="Kuo A."/>
            <person name="Riley R."/>
            <person name="Clum A."/>
            <person name="Nolan M."/>
            <person name="Lipzen A."/>
            <person name="Salamov A."/>
            <person name="Henrissat B."/>
            <person name="Wiebenga A."/>
            <person name="De vries R.P."/>
            <person name="Grigoriev I.V."/>
            <person name="Mortensen U.H."/>
            <person name="Andersen M.R."/>
            <person name="Baker S.E."/>
        </authorList>
    </citation>
    <scope>NUCLEOTIDE SEQUENCE [LARGE SCALE GENOMIC DNA]</scope>
    <source>
        <strain evidence="2 3">CBS 115571</strain>
    </source>
</reference>
<gene>
    <name evidence="2" type="ORF">BO99DRAFT_432642</name>
</gene>
<protein>
    <submittedName>
        <fullName evidence="2">Uncharacterized protein</fullName>
    </submittedName>
</protein>
<evidence type="ECO:0000313" key="3">
    <source>
        <dbReference type="Proteomes" id="UP000249829"/>
    </source>
</evidence>
<dbReference type="AlphaFoldDB" id="A0A2V5I5C7"/>
<accession>A0A2V5I5C7</accession>
<keyword evidence="3" id="KW-1185">Reference proteome</keyword>